<feature type="chain" id="PRO_5015604601" evidence="2">
    <location>
        <begin position="24"/>
        <end position="642"/>
    </location>
</feature>
<dbReference type="AlphaFoldDB" id="A0A2T2N4H5"/>
<keyword evidence="4" id="KW-1185">Reference proteome</keyword>
<sequence length="642" mass="66846">MFSAIRFSLFHLFALQLTTYVAAVNLPKVLSPRNLISETLNFNSLDYTAPTSTSREDEGSNDCVTSTVVVTETDTWTVIATEEVQTTTLIPLTVTIPNFVTAFRNITTTTTIYIDEESPWKRNSGYTSFSITNKSTTESPESFTSISTSLYPSYSTTNSTISSYISKSQTATSPPKTCTTYYTTSVTETRTDTITEATTHTAVQYLTIGVTQDTTTTVVNTDAHTVYVRRSTPEQSTTPLVAHTTIQTPEGSSNGAQETARTTESPNRPEATHIPVPATEESITKPPTSIVPNPSGPAVIIPGGGVIPIVSSPSGPGIILPGGRFVPIIPNPSGSGAILPGGQVVPIVSDPSGPGIILPGNENIPIIPNPSGPGVVLPGGQILSPGSATSTLGHVISLPEQASTARPADVDATAPTPGQTPTAIFIDGELHAIDISFENAITISPSLTPIQELHSSLEGDEPTLKLPDSQILRPGSVVTYNSHIIEFEEDGSGISVDGTLVESAFPILLGGEIAGEILTLPSGESIVLMSESDLGPISEQIPALVSSVLNSGILTATITLGGIQTGSLSDPVLEVSPTDAASDPSITMEGAKPSGSMPDGADNSPTTSAPVEFLGGSERKLPGKKQFQLTTILAILATVIAL</sequence>
<name>A0A2T2N4H5_CORCC</name>
<keyword evidence="2" id="KW-0732">Signal</keyword>
<evidence type="ECO:0000313" key="3">
    <source>
        <dbReference type="EMBL" id="PSN60146.1"/>
    </source>
</evidence>
<reference evidence="3 4" key="1">
    <citation type="journal article" date="2018" name="Front. Microbiol.">
        <title>Genome-Wide Analysis of Corynespora cassiicola Leaf Fall Disease Putative Effectors.</title>
        <authorList>
            <person name="Lopez D."/>
            <person name="Ribeiro S."/>
            <person name="Label P."/>
            <person name="Fumanal B."/>
            <person name="Venisse J.S."/>
            <person name="Kohler A."/>
            <person name="de Oliveira R.R."/>
            <person name="Labutti K."/>
            <person name="Lipzen A."/>
            <person name="Lail K."/>
            <person name="Bauer D."/>
            <person name="Ohm R.A."/>
            <person name="Barry K.W."/>
            <person name="Spatafora J."/>
            <person name="Grigoriev I.V."/>
            <person name="Martin F.M."/>
            <person name="Pujade-Renaud V."/>
        </authorList>
    </citation>
    <scope>NUCLEOTIDE SEQUENCE [LARGE SCALE GENOMIC DNA]</scope>
    <source>
        <strain evidence="3 4">Philippines</strain>
    </source>
</reference>
<evidence type="ECO:0000256" key="1">
    <source>
        <dbReference type="SAM" id="MobiDB-lite"/>
    </source>
</evidence>
<feature type="compositionally biased region" description="Polar residues" evidence="1">
    <location>
        <begin position="246"/>
        <end position="266"/>
    </location>
</feature>
<evidence type="ECO:0000313" key="4">
    <source>
        <dbReference type="Proteomes" id="UP000240883"/>
    </source>
</evidence>
<organism evidence="3 4">
    <name type="scientific">Corynespora cassiicola Philippines</name>
    <dbReference type="NCBI Taxonomy" id="1448308"/>
    <lineage>
        <taxon>Eukaryota</taxon>
        <taxon>Fungi</taxon>
        <taxon>Dikarya</taxon>
        <taxon>Ascomycota</taxon>
        <taxon>Pezizomycotina</taxon>
        <taxon>Dothideomycetes</taxon>
        <taxon>Pleosporomycetidae</taxon>
        <taxon>Pleosporales</taxon>
        <taxon>Corynesporascaceae</taxon>
        <taxon>Corynespora</taxon>
    </lineage>
</organism>
<gene>
    <name evidence="3" type="ORF">BS50DRAFT_681675</name>
</gene>
<dbReference type="Proteomes" id="UP000240883">
    <property type="component" value="Unassembled WGS sequence"/>
</dbReference>
<feature type="region of interest" description="Disordered" evidence="1">
    <location>
        <begin position="576"/>
        <end position="609"/>
    </location>
</feature>
<proteinExistence type="predicted"/>
<protein>
    <submittedName>
        <fullName evidence="3">Uncharacterized protein</fullName>
    </submittedName>
</protein>
<feature type="signal peptide" evidence="2">
    <location>
        <begin position="1"/>
        <end position="23"/>
    </location>
</feature>
<feature type="region of interest" description="Disordered" evidence="1">
    <location>
        <begin position="246"/>
        <end position="291"/>
    </location>
</feature>
<accession>A0A2T2N4H5</accession>
<dbReference type="EMBL" id="KZ678150">
    <property type="protein sequence ID" value="PSN60146.1"/>
    <property type="molecule type" value="Genomic_DNA"/>
</dbReference>
<evidence type="ECO:0000256" key="2">
    <source>
        <dbReference type="SAM" id="SignalP"/>
    </source>
</evidence>